<evidence type="ECO:0000313" key="2">
    <source>
        <dbReference type="WBParaSite" id="maker-uti_cns_0007848-snap-gene-0.6-mRNA-1"/>
    </source>
</evidence>
<dbReference type="STRING" id="282301.A0A1I8HU24"/>
<dbReference type="WBParaSite" id="maker-uti_cns_0007848-snap-gene-0.6-mRNA-1">
    <property type="protein sequence ID" value="maker-uti_cns_0007848-snap-gene-0.6-mRNA-1"/>
    <property type="gene ID" value="maker-uti_cns_0007848-snap-gene-0.6"/>
</dbReference>
<dbReference type="InterPro" id="IPR014044">
    <property type="entry name" value="CAP_dom"/>
</dbReference>
<dbReference type="PRINTS" id="PR00837">
    <property type="entry name" value="V5TPXLIKE"/>
</dbReference>
<dbReference type="Pfam" id="PF00188">
    <property type="entry name" value="CAP"/>
    <property type="match status" value="1"/>
</dbReference>
<dbReference type="PANTHER" id="PTHR10334">
    <property type="entry name" value="CYSTEINE-RICH SECRETORY PROTEIN-RELATED"/>
    <property type="match status" value="1"/>
</dbReference>
<dbReference type="InterPro" id="IPR002413">
    <property type="entry name" value="V5_allergen-like"/>
</dbReference>
<dbReference type="SMART" id="SM00198">
    <property type="entry name" value="SCP"/>
    <property type="match status" value="1"/>
</dbReference>
<dbReference type="CDD" id="cd05380">
    <property type="entry name" value="CAP_euk"/>
    <property type="match status" value="1"/>
</dbReference>
<dbReference type="Gene3D" id="3.40.33.10">
    <property type="entry name" value="CAP"/>
    <property type="match status" value="1"/>
</dbReference>
<name>A0A1I8HU24_9PLAT</name>
<accession>A0A1I8HU24</accession>
<protein>
    <submittedName>
        <fullName evidence="2">SCP domain-containing protein</fullName>
    </submittedName>
</protein>
<dbReference type="Proteomes" id="UP000095280">
    <property type="component" value="Unplaced"/>
</dbReference>
<sequence length="199" mass="23164">MNAFALVLLVAMATACCEARLLRLSQSQKMAFLKEHNRLRAQTAKGHTRGQPSASNMAELVWDDRLMRSANRWVRKCRVGHDRARDRRLPGFSWVGQNWAGGHSRDFTRYVRMWFNEYKYYNYYRKSCSKVCGHYTQVVWAKTTRVGCGVARCGRYPYHVVCNYATGGNFNNEFPYARGRPASRCGRRFRRRRNGLCVA</sequence>
<dbReference type="PRINTS" id="PR00838">
    <property type="entry name" value="V5ALLERGEN"/>
</dbReference>
<keyword evidence="1" id="KW-1185">Reference proteome</keyword>
<dbReference type="InterPro" id="IPR001283">
    <property type="entry name" value="CRISP-related"/>
</dbReference>
<dbReference type="SUPFAM" id="SSF55797">
    <property type="entry name" value="PR-1-like"/>
    <property type="match status" value="1"/>
</dbReference>
<dbReference type="GO" id="GO:0005576">
    <property type="term" value="C:extracellular region"/>
    <property type="evidence" value="ECO:0007669"/>
    <property type="project" value="InterPro"/>
</dbReference>
<dbReference type="AlphaFoldDB" id="A0A1I8HU24"/>
<dbReference type="InterPro" id="IPR035940">
    <property type="entry name" value="CAP_sf"/>
</dbReference>
<dbReference type="PROSITE" id="PS01009">
    <property type="entry name" value="CRISP_1"/>
    <property type="match status" value="1"/>
</dbReference>
<dbReference type="InterPro" id="IPR018244">
    <property type="entry name" value="Allrgn_V5/Tpx1_CS"/>
</dbReference>
<organism evidence="1 2">
    <name type="scientific">Macrostomum lignano</name>
    <dbReference type="NCBI Taxonomy" id="282301"/>
    <lineage>
        <taxon>Eukaryota</taxon>
        <taxon>Metazoa</taxon>
        <taxon>Spiralia</taxon>
        <taxon>Lophotrochozoa</taxon>
        <taxon>Platyhelminthes</taxon>
        <taxon>Rhabditophora</taxon>
        <taxon>Macrostomorpha</taxon>
        <taxon>Macrostomida</taxon>
        <taxon>Macrostomidae</taxon>
        <taxon>Macrostomum</taxon>
    </lineage>
</organism>
<reference evidence="2" key="1">
    <citation type="submission" date="2016-11" db="UniProtKB">
        <authorList>
            <consortium name="WormBaseParasite"/>
        </authorList>
    </citation>
    <scope>IDENTIFICATION</scope>
</reference>
<evidence type="ECO:0000313" key="1">
    <source>
        <dbReference type="Proteomes" id="UP000095280"/>
    </source>
</evidence>
<proteinExistence type="predicted"/>
<dbReference type="OrthoDB" id="674273at2759"/>